<feature type="region of interest" description="Disordered" evidence="1">
    <location>
        <begin position="51"/>
        <end position="110"/>
    </location>
</feature>
<evidence type="ECO:0000313" key="2">
    <source>
        <dbReference type="EMBL" id="CAE0763419.1"/>
    </source>
</evidence>
<dbReference type="AlphaFoldDB" id="A0A7S4BEF6"/>
<gene>
    <name evidence="2" type="ORF">PCAR00345_LOCUS16031</name>
</gene>
<protein>
    <submittedName>
        <fullName evidence="2">Uncharacterized protein</fullName>
    </submittedName>
</protein>
<name>A0A7S4BEF6_CHRCT</name>
<dbReference type="EMBL" id="HBIZ01025308">
    <property type="protein sequence ID" value="CAE0763419.1"/>
    <property type="molecule type" value="Transcribed_RNA"/>
</dbReference>
<evidence type="ECO:0000256" key="1">
    <source>
        <dbReference type="SAM" id="MobiDB-lite"/>
    </source>
</evidence>
<organism evidence="2">
    <name type="scientific">Chrysotila carterae</name>
    <name type="common">Marine alga</name>
    <name type="synonym">Syracosphaera carterae</name>
    <dbReference type="NCBI Taxonomy" id="13221"/>
    <lineage>
        <taxon>Eukaryota</taxon>
        <taxon>Haptista</taxon>
        <taxon>Haptophyta</taxon>
        <taxon>Prymnesiophyceae</taxon>
        <taxon>Isochrysidales</taxon>
        <taxon>Isochrysidaceae</taxon>
        <taxon>Chrysotila</taxon>
    </lineage>
</organism>
<accession>A0A7S4BEF6</accession>
<sequence>MSTGESSSARCMSGPSDETVCSFCGMSHLLYGEMRKKERRIAELESLLDKATKEASKTSAEGAEAAGSRRTQADEEKTRTRRPMRRRGRCVRSLNRARLAKRRGRQSAVR</sequence>
<proteinExistence type="predicted"/>
<feature type="compositionally biased region" description="Basic residues" evidence="1">
    <location>
        <begin position="98"/>
        <end position="110"/>
    </location>
</feature>
<feature type="compositionally biased region" description="Basic residues" evidence="1">
    <location>
        <begin position="79"/>
        <end position="90"/>
    </location>
</feature>
<reference evidence="2" key="1">
    <citation type="submission" date="2021-01" db="EMBL/GenBank/DDBJ databases">
        <authorList>
            <person name="Corre E."/>
            <person name="Pelletier E."/>
            <person name="Niang G."/>
            <person name="Scheremetjew M."/>
            <person name="Finn R."/>
            <person name="Kale V."/>
            <person name="Holt S."/>
            <person name="Cochrane G."/>
            <person name="Meng A."/>
            <person name="Brown T."/>
            <person name="Cohen L."/>
        </authorList>
    </citation>
    <scope>NUCLEOTIDE SEQUENCE</scope>
    <source>
        <strain evidence="2">CCMP645</strain>
    </source>
</reference>